<evidence type="ECO:0000313" key="2">
    <source>
        <dbReference type="Proteomes" id="UP000770015"/>
    </source>
</evidence>
<keyword evidence="2" id="KW-1185">Reference proteome</keyword>
<evidence type="ECO:0000313" key="1">
    <source>
        <dbReference type="EMBL" id="KAH6695292.1"/>
    </source>
</evidence>
<dbReference type="EMBL" id="JAGSXJ010000002">
    <property type="protein sequence ID" value="KAH6695292.1"/>
    <property type="molecule type" value="Genomic_DNA"/>
</dbReference>
<reference evidence="1" key="1">
    <citation type="journal article" date="2021" name="Nat. Commun.">
        <title>Genetic determinants of endophytism in the Arabidopsis root mycobiome.</title>
        <authorList>
            <person name="Mesny F."/>
            <person name="Miyauchi S."/>
            <person name="Thiergart T."/>
            <person name="Pickel B."/>
            <person name="Atanasova L."/>
            <person name="Karlsson M."/>
            <person name="Huettel B."/>
            <person name="Barry K.W."/>
            <person name="Haridas S."/>
            <person name="Chen C."/>
            <person name="Bauer D."/>
            <person name="Andreopoulos W."/>
            <person name="Pangilinan J."/>
            <person name="LaButti K."/>
            <person name="Riley R."/>
            <person name="Lipzen A."/>
            <person name="Clum A."/>
            <person name="Drula E."/>
            <person name="Henrissat B."/>
            <person name="Kohler A."/>
            <person name="Grigoriev I.V."/>
            <person name="Martin F.M."/>
            <person name="Hacquard S."/>
        </authorList>
    </citation>
    <scope>NUCLEOTIDE SEQUENCE</scope>
    <source>
        <strain evidence="1">MPI-SDFR-AT-0117</strain>
    </source>
</reference>
<dbReference type="OrthoDB" id="10489813at2759"/>
<sequence>MAEEQAMYLVKNGWNTGEFPFLDAMLRIARRRDGSWAISPELVMLMVNVLNGRQDQVYNVVDFDLLSIALGLLERYGHLKLAAPFMPQWLVSLGYGDSNLVARSWRGVHVAWLTADACRLPLCVEVMAHACRVTKDGEIIDAEGMTYASSPFELPSWLPRDIANLRARNLNNILWLTGKYIRNTHFAATSDIFRRRELFRQRSAKIKQDLETAGKTASVEELLDSIITAHPHRKDQARLRPFIEPTNESTRISFTAAFSQEEEDPSGTLLMSRFDENVVDSIRQQRDAVHLPERYETKAPEGFRPEEKKILAKEENFRHFGTRSGVGVMNGGVGMISSDMDWTVDGLSPLILGLGETVDNGSLGIPLMALLGKW</sequence>
<protein>
    <submittedName>
        <fullName evidence="1">Uncharacterized protein</fullName>
    </submittedName>
</protein>
<name>A0A9P8VKP2_9PEZI</name>
<organism evidence="1 2">
    <name type="scientific">Plectosphaerella plurivora</name>
    <dbReference type="NCBI Taxonomy" id="936078"/>
    <lineage>
        <taxon>Eukaryota</taxon>
        <taxon>Fungi</taxon>
        <taxon>Dikarya</taxon>
        <taxon>Ascomycota</taxon>
        <taxon>Pezizomycotina</taxon>
        <taxon>Sordariomycetes</taxon>
        <taxon>Hypocreomycetidae</taxon>
        <taxon>Glomerellales</taxon>
        <taxon>Plectosphaerellaceae</taxon>
        <taxon>Plectosphaerella</taxon>
    </lineage>
</organism>
<proteinExistence type="predicted"/>
<comment type="caution">
    <text evidence="1">The sequence shown here is derived from an EMBL/GenBank/DDBJ whole genome shotgun (WGS) entry which is preliminary data.</text>
</comment>
<dbReference type="AlphaFoldDB" id="A0A9P8VKP2"/>
<gene>
    <name evidence="1" type="ORF">F5X68DRAFT_186779</name>
</gene>
<accession>A0A9P8VKP2</accession>
<dbReference type="Proteomes" id="UP000770015">
    <property type="component" value="Unassembled WGS sequence"/>
</dbReference>